<feature type="region of interest" description="Disordered" evidence="1">
    <location>
        <begin position="1"/>
        <end position="32"/>
    </location>
</feature>
<gene>
    <name evidence="2" type="ORF">Harvfovirus3_75</name>
</gene>
<evidence type="ECO:0000256" key="1">
    <source>
        <dbReference type="SAM" id="MobiDB-lite"/>
    </source>
</evidence>
<proteinExistence type="predicted"/>
<reference evidence="2" key="1">
    <citation type="submission" date="2018-10" db="EMBL/GenBank/DDBJ databases">
        <title>Hidden diversity of soil giant viruses.</title>
        <authorList>
            <person name="Schulz F."/>
            <person name="Alteio L."/>
            <person name="Goudeau D."/>
            <person name="Ryan E.M."/>
            <person name="Malmstrom R.R."/>
            <person name="Blanchard J."/>
            <person name="Woyke T."/>
        </authorList>
    </citation>
    <scope>NUCLEOTIDE SEQUENCE</scope>
    <source>
        <strain evidence="2">HAV1</strain>
    </source>
</reference>
<dbReference type="EMBL" id="MK072245">
    <property type="protein sequence ID" value="AYV80630.1"/>
    <property type="molecule type" value="Genomic_DNA"/>
</dbReference>
<evidence type="ECO:0000313" key="2">
    <source>
        <dbReference type="EMBL" id="AYV80630.1"/>
    </source>
</evidence>
<feature type="compositionally biased region" description="Acidic residues" evidence="1">
    <location>
        <begin position="18"/>
        <end position="29"/>
    </location>
</feature>
<protein>
    <submittedName>
        <fullName evidence="2">Uncharacterized protein</fullName>
    </submittedName>
</protein>
<accession>A0A3G5A0H2</accession>
<organism evidence="2">
    <name type="scientific">Harvfovirus sp</name>
    <dbReference type="NCBI Taxonomy" id="2487768"/>
    <lineage>
        <taxon>Viruses</taxon>
        <taxon>Varidnaviria</taxon>
        <taxon>Bamfordvirae</taxon>
        <taxon>Nucleocytoviricota</taxon>
        <taxon>Megaviricetes</taxon>
        <taxon>Imitervirales</taxon>
        <taxon>Mimiviridae</taxon>
        <taxon>Klosneuvirinae</taxon>
    </lineage>
</organism>
<sequence length="204" mass="22826">MATSSESKPNVPPKEEKTDEDVDVTEDGDDDKKEIMEAFGKGLITPYDRDNEMPDRLDNLIASLSKTMESALQLKAHLADRSFKDPGLVHTHTYAHVHSLRERLTAATEVHAQSKGLSIFNAQLPGFIGWDHTQDLPEDIKKLLPYYSRWDCAYFLSESATAANFMDYNAGSAHVPAETAELPNEIACKYGFPYGCFLHITRMS</sequence>
<name>A0A3G5A0H2_9VIRU</name>